<name>A0ABD6ES94_9BILA</name>
<dbReference type="Pfam" id="PF00179">
    <property type="entry name" value="UQ_con"/>
    <property type="match status" value="1"/>
</dbReference>
<comment type="caution">
    <text evidence="2">The sequence shown here is derived from an EMBL/GenBank/DDBJ whole genome shotgun (WGS) entry which is preliminary data.</text>
</comment>
<dbReference type="AlphaFoldDB" id="A0ABD6ES94"/>
<dbReference type="InterPro" id="IPR016135">
    <property type="entry name" value="UBQ-conjugating_enzyme/RWD"/>
</dbReference>
<dbReference type="Gene3D" id="3.10.110.10">
    <property type="entry name" value="Ubiquitin Conjugating Enzyme"/>
    <property type="match status" value="1"/>
</dbReference>
<accession>A0ABD6ES94</accession>
<dbReference type="SUPFAM" id="SSF54495">
    <property type="entry name" value="UBC-like"/>
    <property type="match status" value="1"/>
</dbReference>
<evidence type="ECO:0000313" key="3">
    <source>
        <dbReference type="Proteomes" id="UP001608902"/>
    </source>
</evidence>
<proteinExistence type="predicted"/>
<sequence length="95" mass="11011">MIFSLQTPFEQRMYFLRIECGENYPNEAPSVRFTTKININGVDPNTGIVSRRYVPSLRSWNSSCYIKTVLEDIRKVMMTSKDNMKLPQPPEAATF</sequence>
<dbReference type="InterPro" id="IPR000608">
    <property type="entry name" value="UBC"/>
</dbReference>
<keyword evidence="3" id="KW-1185">Reference proteome</keyword>
<evidence type="ECO:0000259" key="1">
    <source>
        <dbReference type="PROSITE" id="PS50127"/>
    </source>
</evidence>
<evidence type="ECO:0000313" key="2">
    <source>
        <dbReference type="EMBL" id="MFH4979125.1"/>
    </source>
</evidence>
<dbReference type="PANTHER" id="PTHR24068">
    <property type="entry name" value="UBIQUITIN-CONJUGATING ENZYME E2"/>
    <property type="match status" value="1"/>
</dbReference>
<dbReference type="PROSITE" id="PS50127">
    <property type="entry name" value="UBC_2"/>
    <property type="match status" value="1"/>
</dbReference>
<feature type="domain" description="UBC core" evidence="1">
    <location>
        <begin position="1"/>
        <end position="95"/>
    </location>
</feature>
<dbReference type="Proteomes" id="UP001608902">
    <property type="component" value="Unassembled WGS sequence"/>
</dbReference>
<protein>
    <recommendedName>
        <fullName evidence="1">UBC core domain-containing protein</fullName>
    </recommendedName>
</protein>
<gene>
    <name evidence="2" type="ORF">AB6A40_005834</name>
</gene>
<organism evidence="2 3">
    <name type="scientific">Gnathostoma spinigerum</name>
    <dbReference type="NCBI Taxonomy" id="75299"/>
    <lineage>
        <taxon>Eukaryota</taxon>
        <taxon>Metazoa</taxon>
        <taxon>Ecdysozoa</taxon>
        <taxon>Nematoda</taxon>
        <taxon>Chromadorea</taxon>
        <taxon>Rhabditida</taxon>
        <taxon>Spirurina</taxon>
        <taxon>Gnathostomatomorpha</taxon>
        <taxon>Gnathostomatoidea</taxon>
        <taxon>Gnathostomatidae</taxon>
        <taxon>Gnathostoma</taxon>
    </lineage>
</organism>
<reference evidence="2 3" key="1">
    <citation type="submission" date="2024-08" db="EMBL/GenBank/DDBJ databases">
        <title>Gnathostoma spinigerum genome.</title>
        <authorList>
            <person name="Gonzalez-Bertolin B."/>
            <person name="Monzon S."/>
            <person name="Zaballos A."/>
            <person name="Jimenez P."/>
            <person name="Dekumyoy P."/>
            <person name="Varona S."/>
            <person name="Cuesta I."/>
            <person name="Sumanam S."/>
            <person name="Adisakwattana P."/>
            <person name="Gasser R.B."/>
            <person name="Hernandez-Gonzalez A."/>
            <person name="Young N.D."/>
            <person name="Perteguer M.J."/>
        </authorList>
    </citation>
    <scope>NUCLEOTIDE SEQUENCE [LARGE SCALE GENOMIC DNA]</scope>
    <source>
        <strain evidence="2">AL3</strain>
        <tissue evidence="2">Liver</tissue>
    </source>
</reference>
<dbReference type="EMBL" id="JBGFUD010003875">
    <property type="protein sequence ID" value="MFH4979125.1"/>
    <property type="molecule type" value="Genomic_DNA"/>
</dbReference>